<keyword evidence="2" id="KW-0547">Nucleotide-binding</keyword>
<comment type="similarity">
    <text evidence="1">Belongs to the universal stress protein A family.</text>
</comment>
<evidence type="ECO:0000259" key="4">
    <source>
        <dbReference type="Pfam" id="PF00582"/>
    </source>
</evidence>
<sequence length="305" mass="32456">MVRTAPGLREPHFIEADRVMKKPIVVGVVDTQASRAALAWAMDRAARRKLSVLLVHAVDTRWLDESDSSSEVVRSAANELLSKTAAYAGEMEPSVQVKTLLFSGSPGQALRKHSKGASMVVIGTGHNWPGGPVADRALQIAAVALCPVAVVGEQDMTGRRGIVVGSDGSEESTQAVSFAAEEADRDNQELTVVHAVPAPPLIQRVMPAADVAETILEEEKIVLAETVAGLAENYPDMVVHQVLVSNNEPAEALLDAAANATLLVLGSRGRGSFKRLLMGSTAHTVLRSLPCPTVVCRVRRVKLTR</sequence>
<dbReference type="InterPro" id="IPR006015">
    <property type="entry name" value="Universal_stress_UspA"/>
</dbReference>
<feature type="domain" description="UspA" evidence="4">
    <location>
        <begin position="160"/>
        <end position="297"/>
    </location>
</feature>
<comment type="caution">
    <text evidence="5">The sequence shown here is derived from an EMBL/GenBank/DDBJ whole genome shotgun (WGS) entry which is preliminary data.</text>
</comment>
<dbReference type="PANTHER" id="PTHR46268">
    <property type="entry name" value="STRESS RESPONSE PROTEIN NHAX"/>
    <property type="match status" value="1"/>
</dbReference>
<dbReference type="Gene3D" id="3.40.50.620">
    <property type="entry name" value="HUPs"/>
    <property type="match status" value="2"/>
</dbReference>
<keyword evidence="3" id="KW-0067">ATP-binding</keyword>
<dbReference type="PRINTS" id="PR01438">
    <property type="entry name" value="UNVRSLSTRESS"/>
</dbReference>
<dbReference type="EMBL" id="BAABKK010000024">
    <property type="protein sequence ID" value="GAA5198261.1"/>
    <property type="molecule type" value="Genomic_DNA"/>
</dbReference>
<evidence type="ECO:0000313" key="6">
    <source>
        <dbReference type="Proteomes" id="UP001500200"/>
    </source>
</evidence>
<dbReference type="InterPro" id="IPR006016">
    <property type="entry name" value="UspA"/>
</dbReference>
<protein>
    <submittedName>
        <fullName evidence="5">Universal stress protein</fullName>
    </submittedName>
</protein>
<dbReference type="CDD" id="cd00293">
    <property type="entry name" value="USP-like"/>
    <property type="match status" value="1"/>
</dbReference>
<gene>
    <name evidence="5" type="ORF">GCM10023346_35050</name>
</gene>
<evidence type="ECO:0000256" key="1">
    <source>
        <dbReference type="ARBA" id="ARBA00008791"/>
    </source>
</evidence>
<organism evidence="5 6">
    <name type="scientific">Arthrobacter gyeryongensis</name>
    <dbReference type="NCBI Taxonomy" id="1650592"/>
    <lineage>
        <taxon>Bacteria</taxon>
        <taxon>Bacillati</taxon>
        <taxon>Actinomycetota</taxon>
        <taxon>Actinomycetes</taxon>
        <taxon>Micrococcales</taxon>
        <taxon>Micrococcaceae</taxon>
        <taxon>Arthrobacter</taxon>
    </lineage>
</organism>
<evidence type="ECO:0000256" key="3">
    <source>
        <dbReference type="ARBA" id="ARBA00022840"/>
    </source>
</evidence>
<dbReference type="InterPro" id="IPR014729">
    <property type="entry name" value="Rossmann-like_a/b/a_fold"/>
</dbReference>
<proteinExistence type="inferred from homology"/>
<accession>A0ABP9SMR2</accession>
<dbReference type="Proteomes" id="UP001500200">
    <property type="component" value="Unassembled WGS sequence"/>
</dbReference>
<keyword evidence="6" id="KW-1185">Reference proteome</keyword>
<evidence type="ECO:0000313" key="5">
    <source>
        <dbReference type="EMBL" id="GAA5198261.1"/>
    </source>
</evidence>
<evidence type="ECO:0000256" key="2">
    <source>
        <dbReference type="ARBA" id="ARBA00022741"/>
    </source>
</evidence>
<name>A0ABP9SMR2_9MICC</name>
<dbReference type="SUPFAM" id="SSF52402">
    <property type="entry name" value="Adenine nucleotide alpha hydrolases-like"/>
    <property type="match status" value="2"/>
</dbReference>
<dbReference type="Pfam" id="PF00582">
    <property type="entry name" value="Usp"/>
    <property type="match status" value="2"/>
</dbReference>
<dbReference type="PANTHER" id="PTHR46268:SF27">
    <property type="entry name" value="UNIVERSAL STRESS PROTEIN RV2623"/>
    <property type="match status" value="1"/>
</dbReference>
<reference evidence="6" key="1">
    <citation type="journal article" date="2019" name="Int. J. Syst. Evol. Microbiol.">
        <title>The Global Catalogue of Microorganisms (GCM) 10K type strain sequencing project: providing services to taxonomists for standard genome sequencing and annotation.</title>
        <authorList>
            <consortium name="The Broad Institute Genomics Platform"/>
            <consortium name="The Broad Institute Genome Sequencing Center for Infectious Disease"/>
            <person name="Wu L."/>
            <person name="Ma J."/>
        </authorList>
    </citation>
    <scope>NUCLEOTIDE SEQUENCE [LARGE SCALE GENOMIC DNA]</scope>
    <source>
        <strain evidence="6">JCM 18514</strain>
    </source>
</reference>
<feature type="domain" description="UspA" evidence="4">
    <location>
        <begin position="21"/>
        <end position="151"/>
    </location>
</feature>